<gene>
    <name evidence="2" type="ORF">ACFFVI_09885</name>
</gene>
<protein>
    <submittedName>
        <fullName evidence="2">Tyrosine-protein phosphatase</fullName>
    </submittedName>
</protein>
<name>A0ABV5LT69_9ACTN</name>
<dbReference type="Proteomes" id="UP001589748">
    <property type="component" value="Unassembled WGS sequence"/>
</dbReference>
<dbReference type="InterPro" id="IPR026893">
    <property type="entry name" value="Tyr/Ser_Pase_IphP-type"/>
</dbReference>
<dbReference type="Gene3D" id="3.90.190.10">
    <property type="entry name" value="Protein tyrosine phosphatase superfamily"/>
    <property type="match status" value="1"/>
</dbReference>
<keyword evidence="3" id="KW-1185">Reference proteome</keyword>
<feature type="domain" description="Tyrosine specific protein phosphatases" evidence="1">
    <location>
        <begin position="110"/>
        <end position="145"/>
    </location>
</feature>
<dbReference type="RefSeq" id="WP_380139297.1">
    <property type="nucleotide sequence ID" value="NZ_JBHLUI010000010.1"/>
</dbReference>
<dbReference type="PROSITE" id="PS50056">
    <property type="entry name" value="TYR_PHOSPHATASE_2"/>
    <property type="match status" value="1"/>
</dbReference>
<dbReference type="PROSITE" id="PS00383">
    <property type="entry name" value="TYR_PHOSPHATASE_1"/>
    <property type="match status" value="1"/>
</dbReference>
<evidence type="ECO:0000313" key="2">
    <source>
        <dbReference type="EMBL" id="MFB9377281.1"/>
    </source>
</evidence>
<dbReference type="EMBL" id="JBHMDM010000005">
    <property type="protein sequence ID" value="MFB9377281.1"/>
    <property type="molecule type" value="Genomic_DNA"/>
</dbReference>
<proteinExistence type="predicted"/>
<organism evidence="2 3">
    <name type="scientific">Kineococcus gynurae</name>
    <dbReference type="NCBI Taxonomy" id="452979"/>
    <lineage>
        <taxon>Bacteria</taxon>
        <taxon>Bacillati</taxon>
        <taxon>Actinomycetota</taxon>
        <taxon>Actinomycetes</taxon>
        <taxon>Kineosporiales</taxon>
        <taxon>Kineosporiaceae</taxon>
        <taxon>Kineococcus</taxon>
    </lineage>
</organism>
<dbReference type="Pfam" id="PF13350">
    <property type="entry name" value="Y_phosphatase3"/>
    <property type="match status" value="1"/>
</dbReference>
<dbReference type="SUPFAM" id="SSF52799">
    <property type="entry name" value="(Phosphotyrosine protein) phosphatases II"/>
    <property type="match status" value="1"/>
</dbReference>
<dbReference type="InterPro" id="IPR000387">
    <property type="entry name" value="Tyr_Pase_dom"/>
</dbReference>
<evidence type="ECO:0000313" key="3">
    <source>
        <dbReference type="Proteomes" id="UP001589748"/>
    </source>
</evidence>
<evidence type="ECO:0000259" key="1">
    <source>
        <dbReference type="PROSITE" id="PS50056"/>
    </source>
</evidence>
<sequence length="241" mass="24921">MSVPDEPLDRLANLRDVSDAAPQVVPGVLWRSSQPLAGDGPPENFPAWPPRTVVDLRSAAEVGDTPHPLLGEGTTVQQVHLLDAAGDPEALADRRRSLAEVYLSMLEPGTGLVRAVELVADAPGPVLVHCAAGKDRTGIVVALALRLAGVAPASVLADFALTTQAMPAVMRRLLASMPGLADVDVSTVPAEFFTAPAEALQAVLDVWDAAPGGVEGWARAHGGSPDLAGRLTRRLAPEGAA</sequence>
<dbReference type="InterPro" id="IPR016130">
    <property type="entry name" value="Tyr_Pase_AS"/>
</dbReference>
<dbReference type="InterPro" id="IPR029021">
    <property type="entry name" value="Prot-tyrosine_phosphatase-like"/>
</dbReference>
<accession>A0ABV5LT69</accession>
<reference evidence="2 3" key="1">
    <citation type="submission" date="2024-09" db="EMBL/GenBank/DDBJ databases">
        <authorList>
            <person name="Sun Q."/>
            <person name="Mori K."/>
        </authorList>
    </citation>
    <scope>NUCLEOTIDE SEQUENCE [LARGE SCALE GENOMIC DNA]</scope>
    <source>
        <strain evidence="2 3">TISTR 1856</strain>
    </source>
</reference>
<comment type="caution">
    <text evidence="2">The sequence shown here is derived from an EMBL/GenBank/DDBJ whole genome shotgun (WGS) entry which is preliminary data.</text>
</comment>